<gene>
    <name evidence="2" type="ORF">BW730_10780</name>
</gene>
<organism evidence="2 3">
    <name type="scientific">Tessaracoccus aquimaris</name>
    <dbReference type="NCBI Taxonomy" id="1332264"/>
    <lineage>
        <taxon>Bacteria</taxon>
        <taxon>Bacillati</taxon>
        <taxon>Actinomycetota</taxon>
        <taxon>Actinomycetes</taxon>
        <taxon>Propionibacteriales</taxon>
        <taxon>Propionibacteriaceae</taxon>
        <taxon>Tessaracoccus</taxon>
    </lineage>
</organism>
<evidence type="ECO:0000313" key="3">
    <source>
        <dbReference type="Proteomes" id="UP000188145"/>
    </source>
</evidence>
<reference evidence="3" key="1">
    <citation type="submission" date="2017-02" db="EMBL/GenBank/DDBJ databases">
        <title>Tessaracoccus aquaemaris sp. nov., isolated from the intestine of a Korean rockfish, Sebastes schlegelii, in a marine aquaculture pond.</title>
        <authorList>
            <person name="Tak E.J."/>
            <person name="Bae J.-W."/>
        </authorList>
    </citation>
    <scope>NUCLEOTIDE SEQUENCE [LARGE SCALE GENOMIC DNA]</scope>
    <source>
        <strain evidence="3">NSG39</strain>
    </source>
</reference>
<keyword evidence="1" id="KW-1133">Transmembrane helix</keyword>
<accession>A0A1Q2CPA1</accession>
<keyword evidence="1" id="KW-0472">Membrane</keyword>
<keyword evidence="3" id="KW-1185">Reference proteome</keyword>
<protein>
    <submittedName>
        <fullName evidence="2">Uncharacterized protein</fullName>
    </submittedName>
</protein>
<evidence type="ECO:0000256" key="1">
    <source>
        <dbReference type="SAM" id="Phobius"/>
    </source>
</evidence>
<dbReference type="RefSeq" id="WP_077686233.1">
    <property type="nucleotide sequence ID" value="NZ_CP019606.1"/>
</dbReference>
<dbReference type="EMBL" id="CP019606">
    <property type="protein sequence ID" value="AQP47905.1"/>
    <property type="molecule type" value="Genomic_DNA"/>
</dbReference>
<feature type="transmembrane region" description="Helical" evidence="1">
    <location>
        <begin position="36"/>
        <end position="55"/>
    </location>
</feature>
<proteinExistence type="predicted"/>
<dbReference type="KEGG" id="tes:BW730_10780"/>
<keyword evidence="1" id="KW-0812">Transmembrane</keyword>
<evidence type="ECO:0000313" key="2">
    <source>
        <dbReference type="EMBL" id="AQP47905.1"/>
    </source>
</evidence>
<dbReference type="Proteomes" id="UP000188145">
    <property type="component" value="Chromosome"/>
</dbReference>
<dbReference type="AlphaFoldDB" id="A0A1Q2CPA1"/>
<sequence length="73" mass="7651">MSRWWTALTLLAGVFLMAFGAFVVLAGEADDSPGLGGLGLITGLIGLVMILRTVLSLRRATHSRDSAPGAPQR</sequence>
<name>A0A1Q2CPA1_9ACTN</name>